<keyword evidence="2" id="KW-1185">Reference proteome</keyword>
<gene>
    <name evidence="1" type="ORF">Bxe_A1529</name>
</gene>
<evidence type="ECO:0008006" key="3">
    <source>
        <dbReference type="Google" id="ProtNLM"/>
    </source>
</evidence>
<name>Q13WW4_PARXL</name>
<dbReference type="KEGG" id="bxe:Bxe_A1529"/>
<reference evidence="1 2" key="1">
    <citation type="journal article" date="2006" name="Proc. Natl. Acad. Sci. U.S.A.">
        <title>Burkholderia xenovorans LB400 harbors a multi-replicon, 9.73-Mbp genome shaped for versatility.</title>
        <authorList>
            <person name="Chain P.S."/>
            <person name="Denef V.J."/>
            <person name="Konstantinidis K.T."/>
            <person name="Vergez L.M."/>
            <person name="Agullo L."/>
            <person name="Reyes V.L."/>
            <person name="Hauser L."/>
            <person name="Cordova M."/>
            <person name="Gomez L."/>
            <person name="Gonzalez M."/>
            <person name="Land M."/>
            <person name="Lao V."/>
            <person name="Larimer F."/>
            <person name="LiPuma J.J."/>
            <person name="Mahenthiralingam E."/>
            <person name="Malfatti S.A."/>
            <person name="Marx C.J."/>
            <person name="Parnell J.J."/>
            <person name="Ramette A."/>
            <person name="Richardson P."/>
            <person name="Seeger M."/>
            <person name="Smith D."/>
            <person name="Spilker T."/>
            <person name="Sul W.J."/>
            <person name="Tsoi T.V."/>
            <person name="Ulrich L.E."/>
            <person name="Zhulin I.B."/>
            <person name="Tiedje J.M."/>
        </authorList>
    </citation>
    <scope>NUCLEOTIDE SEQUENCE [LARGE SCALE GENOMIC DNA]</scope>
    <source>
        <strain evidence="1 2">LB400</strain>
    </source>
</reference>
<evidence type="ECO:0000313" key="1">
    <source>
        <dbReference type="EMBL" id="ABE31425.1"/>
    </source>
</evidence>
<dbReference type="AlphaFoldDB" id="Q13WW4"/>
<dbReference type="STRING" id="266265.Bxe_A1529"/>
<dbReference type="Gene3D" id="1.10.530.10">
    <property type="match status" value="1"/>
</dbReference>
<dbReference type="EMBL" id="CP000270">
    <property type="protein sequence ID" value="ABE31425.1"/>
    <property type="molecule type" value="Genomic_DNA"/>
</dbReference>
<accession>Q13WW4</accession>
<organism evidence="1 2">
    <name type="scientific">Paraburkholderia xenovorans (strain LB400)</name>
    <dbReference type="NCBI Taxonomy" id="266265"/>
    <lineage>
        <taxon>Bacteria</taxon>
        <taxon>Pseudomonadati</taxon>
        <taxon>Pseudomonadota</taxon>
        <taxon>Betaproteobacteria</taxon>
        <taxon>Burkholderiales</taxon>
        <taxon>Burkholderiaceae</taxon>
        <taxon>Paraburkholderia</taxon>
    </lineage>
</organism>
<proteinExistence type="predicted"/>
<protein>
    <recommendedName>
        <fullName evidence="3">Transglycosylase SLT domain-containing protein</fullName>
    </recommendedName>
</protein>
<sequence length="137" mass="15610">MIERFRTTSMSSQNAHLHRPIKTAKHAWREKSSSVVPPSVQSALREAMRAENVSDADFNDLLWIMAQESAGIINTRNGASTARGLFQLLRAQYGLNPRGEASFGDAKEECQGGIRYIDGRYHSAHSTRSFWQYHHWY</sequence>
<evidence type="ECO:0000313" key="2">
    <source>
        <dbReference type="Proteomes" id="UP000001817"/>
    </source>
</evidence>
<dbReference type="eggNOG" id="ENOG50316KS">
    <property type="taxonomic scope" value="Bacteria"/>
</dbReference>
<dbReference type="Proteomes" id="UP000001817">
    <property type="component" value="Chromosome 1"/>
</dbReference>